<feature type="compositionally biased region" description="Basic and acidic residues" evidence="1">
    <location>
        <begin position="18"/>
        <end position="29"/>
    </location>
</feature>
<organism evidence="2 3">
    <name type="scientific">Gulo gulo</name>
    <name type="common">Wolverine</name>
    <name type="synonym">Gluton</name>
    <dbReference type="NCBI Taxonomy" id="48420"/>
    <lineage>
        <taxon>Eukaryota</taxon>
        <taxon>Metazoa</taxon>
        <taxon>Chordata</taxon>
        <taxon>Craniata</taxon>
        <taxon>Vertebrata</taxon>
        <taxon>Euteleostomi</taxon>
        <taxon>Mammalia</taxon>
        <taxon>Eutheria</taxon>
        <taxon>Laurasiatheria</taxon>
        <taxon>Carnivora</taxon>
        <taxon>Caniformia</taxon>
        <taxon>Musteloidea</taxon>
        <taxon>Mustelidae</taxon>
        <taxon>Guloninae</taxon>
        <taxon>Gulo</taxon>
    </lineage>
</organism>
<name>A0A9X9M0U8_GULGU</name>
<protein>
    <submittedName>
        <fullName evidence="2">Uncharacterized protein</fullName>
    </submittedName>
</protein>
<evidence type="ECO:0000313" key="3">
    <source>
        <dbReference type="Proteomes" id="UP000269945"/>
    </source>
</evidence>
<evidence type="ECO:0000313" key="2">
    <source>
        <dbReference type="EMBL" id="VCX14872.1"/>
    </source>
</evidence>
<reference evidence="2 3" key="1">
    <citation type="submission" date="2018-10" db="EMBL/GenBank/DDBJ databases">
        <authorList>
            <person name="Ekblom R."/>
            <person name="Jareborg N."/>
        </authorList>
    </citation>
    <scope>NUCLEOTIDE SEQUENCE [LARGE SCALE GENOMIC DNA]</scope>
    <source>
        <tissue evidence="2">Muscle</tissue>
    </source>
</reference>
<keyword evidence="3" id="KW-1185">Reference proteome</keyword>
<dbReference type="AlphaFoldDB" id="A0A9X9M0U8"/>
<sequence>MNPDIDFQDMTRMRRKIPQRESERSAGTA</sequence>
<evidence type="ECO:0000256" key="1">
    <source>
        <dbReference type="SAM" id="MobiDB-lite"/>
    </source>
</evidence>
<comment type="caution">
    <text evidence="2">The sequence shown here is derived from an EMBL/GenBank/DDBJ whole genome shotgun (WGS) entry which is preliminary data.</text>
</comment>
<proteinExistence type="predicted"/>
<gene>
    <name evidence="2" type="ORF">BN2614_LOCUS1</name>
</gene>
<dbReference type="EMBL" id="CYRY02035223">
    <property type="protein sequence ID" value="VCX14872.1"/>
    <property type="molecule type" value="Genomic_DNA"/>
</dbReference>
<accession>A0A9X9M0U8</accession>
<dbReference type="Proteomes" id="UP000269945">
    <property type="component" value="Unassembled WGS sequence"/>
</dbReference>
<feature type="region of interest" description="Disordered" evidence="1">
    <location>
        <begin position="1"/>
        <end position="29"/>
    </location>
</feature>